<feature type="region of interest" description="Disordered" evidence="1">
    <location>
        <begin position="108"/>
        <end position="129"/>
    </location>
</feature>
<sequence length="129" mass="14026">MSVDVTFFESQPCYTSSDHSDVSMVLPIPQVLPVKTFEESTITSTSPVVVPPLLTYHRRPRPALAPYDSCHALDPARTAVMPPPSQPLALQKGIFSYHLAINFQEKATEASEGHGPGAMDELKRSSSTS</sequence>
<feature type="compositionally biased region" description="Basic and acidic residues" evidence="1">
    <location>
        <begin position="120"/>
        <end position="129"/>
    </location>
</feature>
<dbReference type="Proteomes" id="UP000824120">
    <property type="component" value="Chromosome 1"/>
</dbReference>
<name>A0A9J6B3J4_SOLCO</name>
<evidence type="ECO:0000256" key="1">
    <source>
        <dbReference type="SAM" id="MobiDB-lite"/>
    </source>
</evidence>
<reference evidence="2 3" key="1">
    <citation type="submission" date="2020-09" db="EMBL/GenBank/DDBJ databases">
        <title>De no assembly of potato wild relative species, Solanum commersonii.</title>
        <authorList>
            <person name="Cho K."/>
        </authorList>
    </citation>
    <scope>NUCLEOTIDE SEQUENCE [LARGE SCALE GENOMIC DNA]</scope>
    <source>
        <strain evidence="2">LZ3.2</strain>
        <tissue evidence="2">Leaf</tissue>
    </source>
</reference>
<dbReference type="OrthoDB" id="1324929at2759"/>
<evidence type="ECO:0000313" key="3">
    <source>
        <dbReference type="Proteomes" id="UP000824120"/>
    </source>
</evidence>
<dbReference type="AlphaFoldDB" id="A0A9J6B3J4"/>
<proteinExistence type="predicted"/>
<dbReference type="EMBL" id="JACXVP010000001">
    <property type="protein sequence ID" value="KAG5631195.1"/>
    <property type="molecule type" value="Genomic_DNA"/>
</dbReference>
<protein>
    <submittedName>
        <fullName evidence="2">Uncharacterized protein</fullName>
    </submittedName>
</protein>
<accession>A0A9J6B3J4</accession>
<organism evidence="2 3">
    <name type="scientific">Solanum commersonii</name>
    <name type="common">Commerson's wild potato</name>
    <name type="synonym">Commerson's nightshade</name>
    <dbReference type="NCBI Taxonomy" id="4109"/>
    <lineage>
        <taxon>Eukaryota</taxon>
        <taxon>Viridiplantae</taxon>
        <taxon>Streptophyta</taxon>
        <taxon>Embryophyta</taxon>
        <taxon>Tracheophyta</taxon>
        <taxon>Spermatophyta</taxon>
        <taxon>Magnoliopsida</taxon>
        <taxon>eudicotyledons</taxon>
        <taxon>Gunneridae</taxon>
        <taxon>Pentapetalae</taxon>
        <taxon>asterids</taxon>
        <taxon>lamiids</taxon>
        <taxon>Solanales</taxon>
        <taxon>Solanaceae</taxon>
        <taxon>Solanoideae</taxon>
        <taxon>Solaneae</taxon>
        <taxon>Solanum</taxon>
    </lineage>
</organism>
<comment type="caution">
    <text evidence="2">The sequence shown here is derived from an EMBL/GenBank/DDBJ whole genome shotgun (WGS) entry which is preliminary data.</text>
</comment>
<gene>
    <name evidence="2" type="ORF">H5410_002912</name>
</gene>
<keyword evidence="3" id="KW-1185">Reference proteome</keyword>
<evidence type="ECO:0000313" key="2">
    <source>
        <dbReference type="EMBL" id="KAG5631195.1"/>
    </source>
</evidence>